<proteinExistence type="predicted"/>
<organism evidence="1 2">
    <name type="scientific">Henosepilachna vigintioctopunctata</name>
    <dbReference type="NCBI Taxonomy" id="420089"/>
    <lineage>
        <taxon>Eukaryota</taxon>
        <taxon>Metazoa</taxon>
        <taxon>Ecdysozoa</taxon>
        <taxon>Arthropoda</taxon>
        <taxon>Hexapoda</taxon>
        <taxon>Insecta</taxon>
        <taxon>Pterygota</taxon>
        <taxon>Neoptera</taxon>
        <taxon>Endopterygota</taxon>
        <taxon>Coleoptera</taxon>
        <taxon>Polyphaga</taxon>
        <taxon>Cucujiformia</taxon>
        <taxon>Coccinelloidea</taxon>
        <taxon>Coccinellidae</taxon>
        <taxon>Epilachninae</taxon>
        <taxon>Epilachnini</taxon>
        <taxon>Henosepilachna</taxon>
    </lineage>
</organism>
<gene>
    <name evidence="1" type="ORF">WA026_007936</name>
</gene>
<evidence type="ECO:0000313" key="2">
    <source>
        <dbReference type="Proteomes" id="UP001431783"/>
    </source>
</evidence>
<dbReference type="PANTHER" id="PTHR47510:SF3">
    <property type="entry name" value="ENDO_EXONUCLEASE_PHOSPHATASE DOMAIN-CONTAINING PROTEIN"/>
    <property type="match status" value="1"/>
</dbReference>
<dbReference type="AlphaFoldDB" id="A0AAW1TK55"/>
<protein>
    <submittedName>
        <fullName evidence="1">Uncharacterized protein</fullName>
    </submittedName>
</protein>
<accession>A0AAW1TK55</accession>
<dbReference type="Proteomes" id="UP001431783">
    <property type="component" value="Unassembled WGS sequence"/>
</dbReference>
<evidence type="ECO:0000313" key="1">
    <source>
        <dbReference type="EMBL" id="KAK9870370.1"/>
    </source>
</evidence>
<dbReference type="EMBL" id="JARQZJ010000003">
    <property type="protein sequence ID" value="KAK9870370.1"/>
    <property type="molecule type" value="Genomic_DNA"/>
</dbReference>
<reference evidence="1 2" key="1">
    <citation type="submission" date="2023-03" db="EMBL/GenBank/DDBJ databases">
        <title>Genome insight into feeding habits of ladybird beetles.</title>
        <authorList>
            <person name="Li H.-S."/>
            <person name="Huang Y.-H."/>
            <person name="Pang H."/>
        </authorList>
    </citation>
    <scope>NUCLEOTIDE SEQUENCE [LARGE SCALE GENOMIC DNA]</scope>
    <source>
        <strain evidence="1">SYSU_2023b</strain>
        <tissue evidence="1">Whole body</tissue>
    </source>
</reference>
<keyword evidence="2" id="KW-1185">Reference proteome</keyword>
<dbReference type="PANTHER" id="PTHR47510">
    <property type="entry name" value="REVERSE TRANSCRIPTASE DOMAIN-CONTAINING PROTEIN"/>
    <property type="match status" value="1"/>
</dbReference>
<sequence length="248" mass="28182">MGLFCETGVEGGFSLFLREFYGMFDMAFPLQKLSVTRRYKNPWITRELLNQGAFVRELYRLSRSDNALIDRYKLVKQHTCNIVNAKKNFINNFISNSNNKSRAVWKCIGQNITLKKRVTIPDVIFDKNKKQVTDSSEKANSFNDFFINSVRELADGFPIPVCESLVLHGKVNNNTMFLTPVTPAEVVDTIQRVSKKRSCGLDGIPCNILVHIADDLSIPLTYLINMSFECGYFPSELKTALVTPVYKG</sequence>
<comment type="caution">
    <text evidence="1">The sequence shown here is derived from an EMBL/GenBank/DDBJ whole genome shotgun (WGS) entry which is preliminary data.</text>
</comment>
<name>A0AAW1TK55_9CUCU</name>